<dbReference type="GO" id="GO:0003729">
    <property type="term" value="F:mRNA binding"/>
    <property type="evidence" value="ECO:0007669"/>
    <property type="project" value="TreeGrafter"/>
</dbReference>
<dbReference type="WBParaSite" id="SRDH1_11240.3">
    <property type="protein sequence ID" value="SRDH1_11240.3"/>
    <property type="gene ID" value="SRDH1_11240"/>
</dbReference>
<dbReference type="InterPro" id="IPR050374">
    <property type="entry name" value="RRT5_SRSF_SR"/>
</dbReference>
<dbReference type="PROSITE" id="PS50102">
    <property type="entry name" value="RRM"/>
    <property type="match status" value="1"/>
</dbReference>
<reference evidence="6" key="2">
    <citation type="submission" date="2023-11" db="UniProtKB">
        <authorList>
            <consortium name="WormBaseParasite"/>
        </authorList>
    </citation>
    <scope>IDENTIFICATION</scope>
</reference>
<dbReference type="Pfam" id="PF00076">
    <property type="entry name" value="RRM_1"/>
    <property type="match status" value="1"/>
</dbReference>
<dbReference type="InterPro" id="IPR035979">
    <property type="entry name" value="RBD_domain_sf"/>
</dbReference>
<protein>
    <recommendedName>
        <fullName evidence="4">RRM domain-containing protein</fullName>
    </recommendedName>
</protein>
<feature type="compositionally biased region" description="Polar residues" evidence="3">
    <location>
        <begin position="63"/>
        <end position="80"/>
    </location>
</feature>
<reference evidence="5" key="1">
    <citation type="submission" date="2022-06" db="EMBL/GenBank/DDBJ databases">
        <authorList>
            <person name="Berger JAMES D."/>
            <person name="Berger JAMES D."/>
        </authorList>
    </citation>
    <scope>NUCLEOTIDE SEQUENCE [LARGE SCALE GENOMIC DNA]</scope>
</reference>
<feature type="compositionally biased region" description="Basic and acidic residues" evidence="3">
    <location>
        <begin position="386"/>
        <end position="403"/>
    </location>
</feature>
<organism evidence="5 6">
    <name type="scientific">Schistosoma rodhaini</name>
    <dbReference type="NCBI Taxonomy" id="6188"/>
    <lineage>
        <taxon>Eukaryota</taxon>
        <taxon>Metazoa</taxon>
        <taxon>Spiralia</taxon>
        <taxon>Lophotrochozoa</taxon>
        <taxon>Platyhelminthes</taxon>
        <taxon>Trematoda</taxon>
        <taxon>Digenea</taxon>
        <taxon>Strigeidida</taxon>
        <taxon>Schistosomatoidea</taxon>
        <taxon>Schistosomatidae</taxon>
        <taxon>Schistosoma</taxon>
    </lineage>
</organism>
<feature type="domain" description="RRM" evidence="4">
    <location>
        <begin position="210"/>
        <end position="277"/>
    </location>
</feature>
<name>A0AA85EJT0_9TREM</name>
<dbReference type="PANTHER" id="PTHR23003">
    <property type="entry name" value="RNA RECOGNITION MOTIF RRM DOMAIN CONTAINING PROTEIN"/>
    <property type="match status" value="1"/>
</dbReference>
<feature type="region of interest" description="Disordered" evidence="3">
    <location>
        <begin position="1"/>
        <end position="115"/>
    </location>
</feature>
<feature type="region of interest" description="Disordered" evidence="3">
    <location>
        <begin position="386"/>
        <end position="428"/>
    </location>
</feature>
<evidence type="ECO:0000313" key="5">
    <source>
        <dbReference type="Proteomes" id="UP000050792"/>
    </source>
</evidence>
<evidence type="ECO:0000256" key="3">
    <source>
        <dbReference type="SAM" id="MobiDB-lite"/>
    </source>
</evidence>
<dbReference type="Proteomes" id="UP000050792">
    <property type="component" value="Unassembled WGS sequence"/>
</dbReference>
<feature type="compositionally biased region" description="Basic residues" evidence="3">
    <location>
        <begin position="40"/>
        <end position="50"/>
    </location>
</feature>
<sequence>MKSMIDPESVKLNKKRKSHNIERKLFRQDGTNENDIKGSMRMHSKKKRQKYNNSTAEDKTTESEQNNLLTSNFKVDSQSTESDRLESKKKSRRARNKNVTKRPSEHPDSIMSSKDHCSANNQNCLSLLITNLPKHINYSMLKDAIPSAARLHLFRKSGKRLAFANFNTVDDYSNATSRLEGLEFDGVKPSFRQVTRHDKTEKKKPESDELRLTIRNLPYSITKTELEDEFPTAKSIIINTKKTGVNKGSCLLEFECHDDLQVVLDACQNKVIGGRRVSALPGLHFEIKSENMKTNTKEAATFGIKICKLSTVIEDDRLRKQFPLGSIIEYCSVPTSNPSCRNVFLTLKNIISNQLIVKKLRRKGIDQHRLHIQSWYKKNFKSQKLELRPPTDDEKNKIDESKLKTSGSAENSEATFSESDKKNKSKKQKLEETNVFLENTKLVASDSANKKHKLKKRKYECIDVNMTDSHLSNTPESHKKKKFKSKDRSHIGDNPKHIVFGQVIILTI</sequence>
<proteinExistence type="predicted"/>
<evidence type="ECO:0000256" key="2">
    <source>
        <dbReference type="PROSITE-ProRule" id="PRU00176"/>
    </source>
</evidence>
<dbReference type="InterPro" id="IPR012677">
    <property type="entry name" value="Nucleotide-bd_a/b_plait_sf"/>
</dbReference>
<feature type="compositionally biased region" description="Basic and acidic residues" evidence="3">
    <location>
        <begin position="418"/>
        <end position="428"/>
    </location>
</feature>
<dbReference type="SUPFAM" id="SSF54928">
    <property type="entry name" value="RNA-binding domain, RBD"/>
    <property type="match status" value="1"/>
</dbReference>
<evidence type="ECO:0000256" key="1">
    <source>
        <dbReference type="ARBA" id="ARBA00022884"/>
    </source>
</evidence>
<feature type="compositionally biased region" description="Basic and acidic residues" evidence="3">
    <location>
        <begin position="102"/>
        <end position="115"/>
    </location>
</feature>
<dbReference type="GO" id="GO:0005634">
    <property type="term" value="C:nucleus"/>
    <property type="evidence" value="ECO:0007669"/>
    <property type="project" value="TreeGrafter"/>
</dbReference>
<keyword evidence="1 2" id="KW-0694">RNA-binding</keyword>
<dbReference type="SMART" id="SM00360">
    <property type="entry name" value="RRM"/>
    <property type="match status" value="2"/>
</dbReference>
<feature type="compositionally biased region" description="Basic residues" evidence="3">
    <location>
        <begin position="89"/>
        <end position="100"/>
    </location>
</feature>
<dbReference type="PANTHER" id="PTHR23003:SF17">
    <property type="entry name" value="RNA-BINDING PROTEIN PIN4"/>
    <property type="match status" value="1"/>
</dbReference>
<dbReference type="AlphaFoldDB" id="A0AA85EJT0"/>
<feature type="region of interest" description="Disordered" evidence="3">
    <location>
        <begin position="470"/>
        <end position="490"/>
    </location>
</feature>
<feature type="compositionally biased region" description="Polar residues" evidence="3">
    <location>
        <begin position="404"/>
        <end position="416"/>
    </location>
</feature>
<dbReference type="InterPro" id="IPR000504">
    <property type="entry name" value="RRM_dom"/>
</dbReference>
<dbReference type="Gene3D" id="3.30.70.330">
    <property type="match status" value="1"/>
</dbReference>
<dbReference type="GO" id="GO:0005737">
    <property type="term" value="C:cytoplasm"/>
    <property type="evidence" value="ECO:0007669"/>
    <property type="project" value="TreeGrafter"/>
</dbReference>
<evidence type="ECO:0000313" key="6">
    <source>
        <dbReference type="WBParaSite" id="SRDH1_11240.3"/>
    </source>
</evidence>
<evidence type="ECO:0000259" key="4">
    <source>
        <dbReference type="PROSITE" id="PS50102"/>
    </source>
</evidence>
<accession>A0AA85EJT0</accession>
<keyword evidence="5" id="KW-1185">Reference proteome</keyword>
<dbReference type="CDD" id="cd00590">
    <property type="entry name" value="RRM_SF"/>
    <property type="match status" value="1"/>
</dbReference>